<dbReference type="EMBL" id="UZAN01004416">
    <property type="protein sequence ID" value="VDP31450.1"/>
    <property type="molecule type" value="Genomic_DNA"/>
</dbReference>
<protein>
    <submittedName>
        <fullName evidence="1">Uncharacterized protein</fullName>
    </submittedName>
</protein>
<sequence length="164" mass="18616">MSYLRIRKSSFYFSYLSRTRDIWMSGDYSSLSFVSWASNVTKCSNHVFNGVLSRSWTNLSMQHDALTVLTGITSLIHEKGGKESSADRLTTVYSLFIAQSRDAWSTESVRQVYRYILGFVDNDKPAVRKASHTAVSDILVGNVEADDEDHLCSALRREARWVCL</sequence>
<dbReference type="Proteomes" id="UP000272942">
    <property type="component" value="Unassembled WGS sequence"/>
</dbReference>
<dbReference type="AlphaFoldDB" id="A0A3P8CL77"/>
<dbReference type="OrthoDB" id="2192888at2759"/>
<reference evidence="1 2" key="1">
    <citation type="submission" date="2018-11" db="EMBL/GenBank/DDBJ databases">
        <authorList>
            <consortium name="Pathogen Informatics"/>
        </authorList>
    </citation>
    <scope>NUCLEOTIDE SEQUENCE [LARGE SCALE GENOMIC DNA]</scope>
    <source>
        <strain evidence="1 2">Egypt</strain>
    </source>
</reference>
<proteinExistence type="predicted"/>
<evidence type="ECO:0000313" key="1">
    <source>
        <dbReference type="EMBL" id="VDP31450.1"/>
    </source>
</evidence>
<evidence type="ECO:0000313" key="2">
    <source>
        <dbReference type="Proteomes" id="UP000272942"/>
    </source>
</evidence>
<organism evidence="1 2">
    <name type="scientific">Echinostoma caproni</name>
    <dbReference type="NCBI Taxonomy" id="27848"/>
    <lineage>
        <taxon>Eukaryota</taxon>
        <taxon>Metazoa</taxon>
        <taxon>Spiralia</taxon>
        <taxon>Lophotrochozoa</taxon>
        <taxon>Platyhelminthes</taxon>
        <taxon>Trematoda</taxon>
        <taxon>Digenea</taxon>
        <taxon>Plagiorchiida</taxon>
        <taxon>Echinostomata</taxon>
        <taxon>Echinostomatoidea</taxon>
        <taxon>Echinostomatidae</taxon>
        <taxon>Echinostoma</taxon>
    </lineage>
</organism>
<accession>A0A3P8CL77</accession>
<keyword evidence="2" id="KW-1185">Reference proteome</keyword>
<name>A0A3P8CL77_9TREM</name>
<gene>
    <name evidence="1" type="ORF">ECPE_LOCUS963</name>
</gene>